<dbReference type="InterPro" id="IPR041916">
    <property type="entry name" value="Anti_sigma_zinc_sf"/>
</dbReference>
<reference evidence="3 4" key="1">
    <citation type="submission" date="2018-01" db="EMBL/GenBank/DDBJ databases">
        <title>Successful Treatment of Persistent Burkholderia cepacia Bacteremia with Ceftazidime-Avibactam.</title>
        <authorList>
            <person name="Tamma P."/>
            <person name="Fan Y."/>
            <person name="Bergman Y."/>
            <person name="Sick-Samuels A."/>
            <person name="Hsu A."/>
            <person name="Timp W."/>
            <person name="Simner P."/>
        </authorList>
    </citation>
    <scope>NUCLEOTIDE SEQUENCE [LARGE SCALE GENOMIC DNA]</scope>
    <source>
        <strain evidence="3 4">170816</strain>
    </source>
</reference>
<dbReference type="RefSeq" id="WP_089440268.1">
    <property type="nucleotide sequence ID" value="NZ_CM009575.1"/>
</dbReference>
<dbReference type="InterPro" id="IPR027383">
    <property type="entry name" value="Znf_put"/>
</dbReference>
<dbReference type="EMBL" id="PQVP01000002">
    <property type="protein sequence ID" value="POZ82335.1"/>
    <property type="molecule type" value="Genomic_DNA"/>
</dbReference>
<comment type="caution">
    <text evidence="3">The sequence shown here is derived from an EMBL/GenBank/DDBJ whole genome shotgun (WGS) entry which is preliminary data.</text>
</comment>
<proteinExistence type="predicted"/>
<evidence type="ECO:0000313" key="3">
    <source>
        <dbReference type="EMBL" id="POZ82335.1"/>
    </source>
</evidence>
<feature type="domain" description="Putative zinc-finger" evidence="2">
    <location>
        <begin position="3"/>
        <end position="37"/>
    </location>
</feature>
<name>A0A2S5DTB7_9BURK</name>
<evidence type="ECO:0000259" key="2">
    <source>
        <dbReference type="Pfam" id="PF13490"/>
    </source>
</evidence>
<dbReference type="AlphaFoldDB" id="A0A2S5DTB7"/>
<dbReference type="Pfam" id="PF13490">
    <property type="entry name" value="zf-HC2"/>
    <property type="match status" value="1"/>
</dbReference>
<dbReference type="Gene3D" id="1.10.10.1320">
    <property type="entry name" value="Anti-sigma factor, zinc-finger domain"/>
    <property type="match status" value="1"/>
</dbReference>
<accession>A0A2S5DTB7</accession>
<gene>
    <name evidence="3" type="ORF">C3743_19010</name>
</gene>
<sequence length="294" mass="31880">MDCNEARALLDADVDRELSAPDALRVQQHVEGCEACRRERARIVTLVQAVRQADYHRAPDALRASILASLPAAADAPVREQAQPEPKSRPQARPRGRRWFSWLTDQGGAARPASAGMGPRVAALPGLGWGVALLVALAAAGGMTLSARHADTDRTVDELVSSHVRADLSARDIDVISTDRHTVKPWFNGRIDYAPPVEDLAADGFALVGGRLDYVGRRRVAVLVYRHRQHVIDVYVRPAGEGPGAPYTTVSQGYALDRWEAAGMTWWAVTDAEPSALAAFRTALDARLGVTRTE</sequence>
<feature type="region of interest" description="Disordered" evidence="1">
    <location>
        <begin position="74"/>
        <end position="98"/>
    </location>
</feature>
<evidence type="ECO:0000256" key="1">
    <source>
        <dbReference type="SAM" id="MobiDB-lite"/>
    </source>
</evidence>
<protein>
    <submittedName>
        <fullName evidence="3">Anti-sigma factor</fullName>
    </submittedName>
</protein>
<organism evidence="3 4">
    <name type="scientific">Burkholderia contaminans</name>
    <dbReference type="NCBI Taxonomy" id="488447"/>
    <lineage>
        <taxon>Bacteria</taxon>
        <taxon>Pseudomonadati</taxon>
        <taxon>Pseudomonadota</taxon>
        <taxon>Betaproteobacteria</taxon>
        <taxon>Burkholderiales</taxon>
        <taxon>Burkholderiaceae</taxon>
        <taxon>Burkholderia</taxon>
        <taxon>Burkholderia cepacia complex</taxon>
    </lineage>
</organism>
<dbReference type="Proteomes" id="UP000238655">
    <property type="component" value="Chromosome 1"/>
</dbReference>
<evidence type="ECO:0000313" key="4">
    <source>
        <dbReference type="Proteomes" id="UP000238655"/>
    </source>
</evidence>